<sequence length="262" mass="28966">MKVSFLFVGLLALLRPVRAATSAVHASILLHVYVNYDLDVEVNGVGNNTIAQWCRGSGPNKRCNFDEFVNYIQSGAATASPSYFEYSSGFSFFTGDVAAIIDALRRIATYQGEDYRVERFVKGRKSAIGIFHDLSRIADANFKVADNKGMQYGVRRANIKESLRAVSYYTSANAQEGIVDRIKAINGVLLKTSERSHEYAKGRNQRIDWRELVNANPALKDRNSELFKTVAAAVRGQTNLQASMYTQSVANNAAAVFASCHK</sequence>
<comment type="caution">
    <text evidence="2">The sequence shown here is derived from an EMBL/GenBank/DDBJ whole genome shotgun (WGS) entry which is preliminary data.</text>
</comment>
<evidence type="ECO:0000313" key="3">
    <source>
        <dbReference type="Proteomes" id="UP000770015"/>
    </source>
</evidence>
<keyword evidence="1" id="KW-0732">Signal</keyword>
<dbReference type="EMBL" id="JAGSXJ010000003">
    <property type="protein sequence ID" value="KAH6693875.1"/>
    <property type="molecule type" value="Genomic_DNA"/>
</dbReference>
<keyword evidence="3" id="KW-1185">Reference proteome</keyword>
<protein>
    <submittedName>
        <fullName evidence="2">Uncharacterized protein</fullName>
    </submittedName>
</protein>
<name>A0A9P8VHQ6_9PEZI</name>
<reference evidence="2" key="1">
    <citation type="journal article" date="2021" name="Nat. Commun.">
        <title>Genetic determinants of endophytism in the Arabidopsis root mycobiome.</title>
        <authorList>
            <person name="Mesny F."/>
            <person name="Miyauchi S."/>
            <person name="Thiergart T."/>
            <person name="Pickel B."/>
            <person name="Atanasova L."/>
            <person name="Karlsson M."/>
            <person name="Huettel B."/>
            <person name="Barry K.W."/>
            <person name="Haridas S."/>
            <person name="Chen C."/>
            <person name="Bauer D."/>
            <person name="Andreopoulos W."/>
            <person name="Pangilinan J."/>
            <person name="LaButti K."/>
            <person name="Riley R."/>
            <person name="Lipzen A."/>
            <person name="Clum A."/>
            <person name="Drula E."/>
            <person name="Henrissat B."/>
            <person name="Kohler A."/>
            <person name="Grigoriev I.V."/>
            <person name="Martin F.M."/>
            <person name="Hacquard S."/>
        </authorList>
    </citation>
    <scope>NUCLEOTIDE SEQUENCE</scope>
    <source>
        <strain evidence="2">MPI-SDFR-AT-0117</strain>
    </source>
</reference>
<dbReference type="AlphaFoldDB" id="A0A9P8VHQ6"/>
<evidence type="ECO:0000256" key="1">
    <source>
        <dbReference type="SAM" id="SignalP"/>
    </source>
</evidence>
<feature type="chain" id="PRO_5040512053" evidence="1">
    <location>
        <begin position="20"/>
        <end position="262"/>
    </location>
</feature>
<feature type="signal peptide" evidence="1">
    <location>
        <begin position="1"/>
        <end position="19"/>
    </location>
</feature>
<gene>
    <name evidence="2" type="ORF">F5X68DRAFT_187641</name>
</gene>
<dbReference type="Proteomes" id="UP000770015">
    <property type="component" value="Unassembled WGS sequence"/>
</dbReference>
<dbReference type="OrthoDB" id="3434269at2759"/>
<accession>A0A9P8VHQ6</accession>
<organism evidence="2 3">
    <name type="scientific">Plectosphaerella plurivora</name>
    <dbReference type="NCBI Taxonomy" id="936078"/>
    <lineage>
        <taxon>Eukaryota</taxon>
        <taxon>Fungi</taxon>
        <taxon>Dikarya</taxon>
        <taxon>Ascomycota</taxon>
        <taxon>Pezizomycotina</taxon>
        <taxon>Sordariomycetes</taxon>
        <taxon>Hypocreomycetidae</taxon>
        <taxon>Glomerellales</taxon>
        <taxon>Plectosphaerellaceae</taxon>
        <taxon>Plectosphaerella</taxon>
    </lineage>
</organism>
<proteinExistence type="predicted"/>
<evidence type="ECO:0000313" key="2">
    <source>
        <dbReference type="EMBL" id="KAH6693875.1"/>
    </source>
</evidence>